<sequence length="205" mass="23371">MKLQISGKQIDLSESLQNQVSTHLDAIIEKYFDKAIDAKVTFSKERSFFTCDINVYVGNGFLLRGEGEGTDAIAAFDDAAEHIAKRLRRYHKRISNHARTLSMSDAINEMAKEYILKQDLDKADAQQNDNEANLPTNQVDSHTQIITEYPTEIVQLNIDEALMRFDLADQNLLIFRNKANNQISILYKRMDGNISWIDTSAAQKR</sequence>
<dbReference type="GO" id="GO:0022627">
    <property type="term" value="C:cytosolic small ribosomal subunit"/>
    <property type="evidence" value="ECO:0007669"/>
    <property type="project" value="TreeGrafter"/>
</dbReference>
<dbReference type="Pfam" id="PF16321">
    <property type="entry name" value="Ribosom_S30AE_C"/>
    <property type="match status" value="1"/>
</dbReference>
<evidence type="ECO:0000259" key="4">
    <source>
        <dbReference type="Pfam" id="PF16321"/>
    </source>
</evidence>
<gene>
    <name evidence="5" type="primary">hpf</name>
    <name evidence="5" type="ORF">JGUZn3_15700</name>
</gene>
<dbReference type="InterPro" id="IPR032528">
    <property type="entry name" value="Ribosom_S30AE_C"/>
</dbReference>
<reference evidence="5 6" key="1">
    <citation type="submission" date="2020-08" db="EMBL/GenBank/DDBJ databases">
        <title>Complete genome sequence of Entomobacter blattae G55GP.</title>
        <authorList>
            <person name="Poehlein A."/>
            <person name="Guzman J."/>
            <person name="Daniel R."/>
            <person name="Vilcinskas A."/>
        </authorList>
    </citation>
    <scope>NUCLEOTIDE SEQUENCE [LARGE SCALE GENOMIC DNA]</scope>
    <source>
        <strain evidence="5 6">G55GP</strain>
    </source>
</reference>
<comment type="subunit">
    <text evidence="2">Associates exclusively with 100S ribosomes, which are dimers of 70S ribosomes.</text>
</comment>
<dbReference type="RefSeq" id="WP_203413024.1">
    <property type="nucleotide sequence ID" value="NZ_CP060244.1"/>
</dbReference>
<feature type="domain" description="Sigma 54 modulation/S30EA ribosomal protein C-terminal" evidence="4">
    <location>
        <begin position="142"/>
        <end position="194"/>
    </location>
</feature>
<dbReference type="CDD" id="cd00552">
    <property type="entry name" value="RaiA"/>
    <property type="match status" value="1"/>
</dbReference>
<dbReference type="Gene3D" id="3.30.505.50">
    <property type="entry name" value="Sigma 54 modulation/S30EA ribosomal protein, C-terminal domain"/>
    <property type="match status" value="1"/>
</dbReference>
<dbReference type="KEGG" id="ebla:JGUZn3_15700"/>
<dbReference type="GO" id="GO:0043024">
    <property type="term" value="F:ribosomal small subunit binding"/>
    <property type="evidence" value="ECO:0007669"/>
    <property type="project" value="TreeGrafter"/>
</dbReference>
<dbReference type="PANTHER" id="PTHR33231:SF1">
    <property type="entry name" value="30S RIBOSOMAL PROTEIN"/>
    <property type="match status" value="1"/>
</dbReference>
<dbReference type="InterPro" id="IPR050574">
    <property type="entry name" value="HPF/YfiA_ribosome-assoc"/>
</dbReference>
<keyword evidence="1" id="KW-0810">Translation regulation</keyword>
<evidence type="ECO:0000256" key="3">
    <source>
        <dbReference type="ARBA" id="ARBA00041148"/>
    </source>
</evidence>
<evidence type="ECO:0000256" key="1">
    <source>
        <dbReference type="ARBA" id="ARBA00022845"/>
    </source>
</evidence>
<dbReference type="GO" id="GO:0045900">
    <property type="term" value="P:negative regulation of translational elongation"/>
    <property type="evidence" value="ECO:0007669"/>
    <property type="project" value="TreeGrafter"/>
</dbReference>
<dbReference type="Proteomes" id="UP000516349">
    <property type="component" value="Chromosome"/>
</dbReference>
<evidence type="ECO:0000313" key="5">
    <source>
        <dbReference type="EMBL" id="QNT78793.1"/>
    </source>
</evidence>
<dbReference type="InterPro" id="IPR038416">
    <property type="entry name" value="Ribosom_S30AE_C_sf"/>
</dbReference>
<organism evidence="5 6">
    <name type="scientific">Entomobacter blattae</name>
    <dbReference type="NCBI Taxonomy" id="2762277"/>
    <lineage>
        <taxon>Bacteria</taxon>
        <taxon>Pseudomonadati</taxon>
        <taxon>Pseudomonadota</taxon>
        <taxon>Alphaproteobacteria</taxon>
        <taxon>Acetobacterales</taxon>
        <taxon>Acetobacteraceae</taxon>
        <taxon>Entomobacter</taxon>
    </lineage>
</organism>
<dbReference type="EMBL" id="CP060244">
    <property type="protein sequence ID" value="QNT78793.1"/>
    <property type="molecule type" value="Genomic_DNA"/>
</dbReference>
<evidence type="ECO:0000256" key="2">
    <source>
        <dbReference type="ARBA" id="ARBA00038695"/>
    </source>
</evidence>
<name>A0A7H1NSN3_9PROT</name>
<protein>
    <recommendedName>
        <fullName evidence="3">Ribosome hibernation promoting factor</fullName>
    </recommendedName>
</protein>
<dbReference type="PANTHER" id="PTHR33231">
    <property type="entry name" value="30S RIBOSOMAL PROTEIN"/>
    <property type="match status" value="1"/>
</dbReference>
<dbReference type="Pfam" id="PF02482">
    <property type="entry name" value="Ribosomal_S30AE"/>
    <property type="match status" value="1"/>
</dbReference>
<dbReference type="InterPro" id="IPR003489">
    <property type="entry name" value="RHF/RaiA"/>
</dbReference>
<accession>A0A7H1NSN3</accession>
<dbReference type="AlphaFoldDB" id="A0A7H1NSN3"/>
<dbReference type="Gene3D" id="3.30.160.100">
    <property type="entry name" value="Ribosome hibernation promotion factor-like"/>
    <property type="match status" value="1"/>
</dbReference>
<evidence type="ECO:0000313" key="6">
    <source>
        <dbReference type="Proteomes" id="UP000516349"/>
    </source>
</evidence>
<proteinExistence type="predicted"/>
<keyword evidence="6" id="KW-1185">Reference proteome</keyword>
<dbReference type="InterPro" id="IPR036567">
    <property type="entry name" value="RHF-like"/>
</dbReference>
<dbReference type="SUPFAM" id="SSF69754">
    <property type="entry name" value="Ribosome binding protein Y (YfiA homologue)"/>
    <property type="match status" value="1"/>
</dbReference>
<dbReference type="NCBIfam" id="TIGR00741">
    <property type="entry name" value="yfiA"/>
    <property type="match status" value="1"/>
</dbReference>